<name>U4LIC6_PYROM</name>
<keyword evidence="3" id="KW-1185">Reference proteome</keyword>
<evidence type="ECO:0000313" key="3">
    <source>
        <dbReference type="Proteomes" id="UP000018144"/>
    </source>
</evidence>
<dbReference type="Proteomes" id="UP000018144">
    <property type="component" value="Unassembled WGS sequence"/>
</dbReference>
<feature type="compositionally biased region" description="Polar residues" evidence="1">
    <location>
        <begin position="363"/>
        <end position="381"/>
    </location>
</feature>
<dbReference type="EMBL" id="HF935675">
    <property type="protein sequence ID" value="CCX12089.1"/>
    <property type="molecule type" value="Genomic_DNA"/>
</dbReference>
<dbReference type="STRING" id="1076935.U4LIC6"/>
<feature type="compositionally biased region" description="Basic and acidic residues" evidence="1">
    <location>
        <begin position="240"/>
        <end position="260"/>
    </location>
</feature>
<dbReference type="OrthoDB" id="5382953at2759"/>
<proteinExistence type="predicted"/>
<evidence type="ECO:0000256" key="1">
    <source>
        <dbReference type="SAM" id="MobiDB-lite"/>
    </source>
</evidence>
<sequence>MAPPTTKITNPYPHSSQRILSSSVISERAALSPAGTSVDKETWPQMQLKDVTITNSDGKLVDWLTVNEAGPFRVVGRLQKVKEEFQHIVLNTTVYLCQFEIPEFFIYSIQQAEEEDDDLIIWILGDCAWYAITPSSQWRPLFMKGMEKARLWSFIEWSYISHDNYWTPCSYNQLEKKWAAKNKWTLEEAEASFGRHHGFLITKMLEFGGGWDKTSIWKWLVGNFPDALKEIQQKLPNSEVKNKKSTQETKKTKKPIEAKKNQARLENQKPSSSKSKRKRSPTPEGARRSRRVKREPQEPRESSVAPSFISEPSCPPRKQSALPTTTPSALPRDRATRVKTEPEPRKKPTPYPEEPIEAPTEVPTPSESFDLVQTGQPTQPARQPPPKQGTICYEHMIDTIANVNGIWSCPDSDCPFRMDVQEQHAIEKHLIEHGEAVKAQMVKAGIEVWKQPDDIDDIVEDIRRRAMEWREKNKRKEEEIKEKGYWWLENLP</sequence>
<evidence type="ECO:0000313" key="2">
    <source>
        <dbReference type="EMBL" id="CCX12089.1"/>
    </source>
</evidence>
<dbReference type="AlphaFoldDB" id="U4LIC6"/>
<reference evidence="2 3" key="1">
    <citation type="journal article" date="2013" name="PLoS Genet.">
        <title>The genome and development-dependent transcriptomes of Pyronema confluens: a window into fungal evolution.</title>
        <authorList>
            <person name="Traeger S."/>
            <person name="Altegoer F."/>
            <person name="Freitag M."/>
            <person name="Gabaldon T."/>
            <person name="Kempken F."/>
            <person name="Kumar A."/>
            <person name="Marcet-Houben M."/>
            <person name="Poggeler S."/>
            <person name="Stajich J.E."/>
            <person name="Nowrousian M."/>
        </authorList>
    </citation>
    <scope>NUCLEOTIDE SEQUENCE [LARGE SCALE GENOMIC DNA]</scope>
    <source>
        <strain evidence="3">CBS 100304</strain>
        <tissue evidence="2">Vegetative mycelium</tissue>
    </source>
</reference>
<accession>U4LIC6</accession>
<gene>
    <name evidence="2" type="ORF">PCON_11683</name>
</gene>
<feature type="compositionally biased region" description="Basic and acidic residues" evidence="1">
    <location>
        <begin position="331"/>
        <end position="346"/>
    </location>
</feature>
<protein>
    <submittedName>
        <fullName evidence="2">Similar to Rik1-associated factor 2 acc. no. O74560</fullName>
    </submittedName>
</protein>
<feature type="region of interest" description="Disordered" evidence="1">
    <location>
        <begin position="235"/>
        <end position="388"/>
    </location>
</feature>
<dbReference type="eggNOG" id="ENOG502SK9A">
    <property type="taxonomic scope" value="Eukaryota"/>
</dbReference>
<organism evidence="2 3">
    <name type="scientific">Pyronema omphalodes (strain CBS 100304)</name>
    <name type="common">Pyronema confluens</name>
    <dbReference type="NCBI Taxonomy" id="1076935"/>
    <lineage>
        <taxon>Eukaryota</taxon>
        <taxon>Fungi</taxon>
        <taxon>Dikarya</taxon>
        <taxon>Ascomycota</taxon>
        <taxon>Pezizomycotina</taxon>
        <taxon>Pezizomycetes</taxon>
        <taxon>Pezizales</taxon>
        <taxon>Pyronemataceae</taxon>
        <taxon>Pyronema</taxon>
    </lineage>
</organism>